<proteinExistence type="predicted"/>
<accession>A0A7W7QHV1</accession>
<evidence type="ECO:0000313" key="1">
    <source>
        <dbReference type="EMBL" id="MBB4913809.1"/>
    </source>
</evidence>
<protein>
    <submittedName>
        <fullName evidence="1">Uncharacterized protein</fullName>
    </submittedName>
</protein>
<dbReference type="EMBL" id="JACHJP010000001">
    <property type="protein sequence ID" value="MBB4913809.1"/>
    <property type="molecule type" value="Genomic_DNA"/>
</dbReference>
<comment type="caution">
    <text evidence="1">The sequence shown here is derived from an EMBL/GenBank/DDBJ whole genome shotgun (WGS) entry which is preliminary data.</text>
</comment>
<dbReference type="AlphaFoldDB" id="A0A7W7QHV1"/>
<name>A0A7W7QHV1_9ACTN</name>
<reference evidence="1 2" key="1">
    <citation type="submission" date="2020-08" db="EMBL/GenBank/DDBJ databases">
        <title>Genomic Encyclopedia of Type Strains, Phase III (KMG-III): the genomes of soil and plant-associated and newly described type strains.</title>
        <authorList>
            <person name="Whitman W."/>
        </authorList>
    </citation>
    <scope>NUCLEOTIDE SEQUENCE [LARGE SCALE GENOMIC DNA]</scope>
    <source>
        <strain evidence="1 2">CECT 8840</strain>
    </source>
</reference>
<organism evidence="1 2">
    <name type="scientific">Streptosporangium saharense</name>
    <dbReference type="NCBI Taxonomy" id="1706840"/>
    <lineage>
        <taxon>Bacteria</taxon>
        <taxon>Bacillati</taxon>
        <taxon>Actinomycetota</taxon>
        <taxon>Actinomycetes</taxon>
        <taxon>Streptosporangiales</taxon>
        <taxon>Streptosporangiaceae</taxon>
        <taxon>Streptosporangium</taxon>
    </lineage>
</organism>
<dbReference type="Proteomes" id="UP000552644">
    <property type="component" value="Unassembled WGS sequence"/>
</dbReference>
<keyword evidence="2" id="KW-1185">Reference proteome</keyword>
<evidence type="ECO:0000313" key="2">
    <source>
        <dbReference type="Proteomes" id="UP000552644"/>
    </source>
</evidence>
<sequence length="100" mass="11079">MTDPITCPECEGRKGQHLGELFLRCRFCGGLGWVGDHNEPAERGERPPPEPPPAWEHKVWRDPVVVAALPCRYCLGARTVSHIDEKSRRMTTAACPACVA</sequence>
<gene>
    <name evidence="1" type="ORF">FHS44_000881</name>
</gene>